<reference evidence="5 6" key="1">
    <citation type="submission" date="2020-08" db="EMBL/GenBank/DDBJ databases">
        <title>Sequencing the genomes of 1000 actinobacteria strains.</title>
        <authorList>
            <person name="Klenk H.-P."/>
        </authorList>
    </citation>
    <scope>NUCLEOTIDE SEQUENCE [LARGE SCALE GENOMIC DNA]</scope>
    <source>
        <strain evidence="5 6">DSM 43023</strain>
    </source>
</reference>
<sequence>MENPKANPFGNTRGLNLKDSANTDVVFHRGRVLTTWYLCGSPYGMDPLSLETLGVETFLEPLGFHAIRVRADQLTSRAG</sequence>
<evidence type="ECO:0000256" key="3">
    <source>
        <dbReference type="ARBA" id="ARBA00023004"/>
    </source>
</evidence>
<comment type="caution">
    <text evidence="5">The sequence shown here is derived from an EMBL/GenBank/DDBJ whole genome shotgun (WGS) entry which is preliminary data.</text>
</comment>
<keyword evidence="6" id="KW-1185">Reference proteome</keyword>
<keyword evidence="2 4" id="KW-0479">Metal-binding</keyword>
<gene>
    <name evidence="5" type="ORF">FHR32_004392</name>
</gene>
<dbReference type="EMBL" id="JACHJU010000001">
    <property type="protein sequence ID" value="MBB4940087.1"/>
    <property type="molecule type" value="Genomic_DNA"/>
</dbReference>
<organism evidence="5 6">
    <name type="scientific">Streptosporangium album</name>
    <dbReference type="NCBI Taxonomy" id="47479"/>
    <lineage>
        <taxon>Bacteria</taxon>
        <taxon>Bacillati</taxon>
        <taxon>Actinomycetota</taxon>
        <taxon>Actinomycetes</taxon>
        <taxon>Streptosporangiales</taxon>
        <taxon>Streptosporangiaceae</taxon>
        <taxon>Streptosporangium</taxon>
    </lineage>
</organism>
<protein>
    <recommendedName>
        <fullName evidence="4">Dioxygenase</fullName>
        <ecNumber evidence="4">1.13.11.-</ecNumber>
    </recommendedName>
</protein>
<dbReference type="GO" id="GO:0046872">
    <property type="term" value="F:metal ion binding"/>
    <property type="evidence" value="ECO:0007669"/>
    <property type="project" value="UniProtKB-KW"/>
</dbReference>
<comment type="similarity">
    <text evidence="1 4">Belongs to the carotenoid oxygenase family.</text>
</comment>
<accession>A0A7W7RY53</accession>
<dbReference type="GO" id="GO:0016702">
    <property type="term" value="F:oxidoreductase activity, acting on single donors with incorporation of molecular oxygen, incorporation of two atoms of oxygen"/>
    <property type="evidence" value="ECO:0007669"/>
    <property type="project" value="InterPro"/>
</dbReference>
<keyword evidence="3 4" id="KW-0408">Iron</keyword>
<evidence type="ECO:0000313" key="5">
    <source>
        <dbReference type="EMBL" id="MBB4940087.1"/>
    </source>
</evidence>
<proteinExistence type="inferred from homology"/>
<dbReference type="EC" id="1.13.11.-" evidence="4"/>
<comment type="cofactor">
    <cofactor evidence="4">
        <name>Fe(2+)</name>
        <dbReference type="ChEBI" id="CHEBI:29033"/>
    </cofactor>
    <text evidence="4">Binds 1 Fe(2+) ion per subunit.</text>
</comment>
<evidence type="ECO:0000256" key="4">
    <source>
        <dbReference type="RuleBase" id="RU364048"/>
    </source>
</evidence>
<keyword evidence="4 5" id="KW-0223">Dioxygenase</keyword>
<dbReference type="Proteomes" id="UP000534286">
    <property type="component" value="Unassembled WGS sequence"/>
</dbReference>
<dbReference type="InterPro" id="IPR004294">
    <property type="entry name" value="Carotenoid_Oase"/>
</dbReference>
<evidence type="ECO:0000256" key="2">
    <source>
        <dbReference type="ARBA" id="ARBA00022723"/>
    </source>
</evidence>
<dbReference type="Pfam" id="PF03055">
    <property type="entry name" value="RPE65"/>
    <property type="match status" value="1"/>
</dbReference>
<name>A0A7W7RY53_9ACTN</name>
<evidence type="ECO:0000256" key="1">
    <source>
        <dbReference type="ARBA" id="ARBA00006787"/>
    </source>
</evidence>
<keyword evidence="4" id="KW-0560">Oxidoreductase</keyword>
<evidence type="ECO:0000313" key="6">
    <source>
        <dbReference type="Proteomes" id="UP000534286"/>
    </source>
</evidence>
<dbReference type="AlphaFoldDB" id="A0A7W7RY53"/>